<evidence type="ECO:0000313" key="1">
    <source>
        <dbReference type="EMBL" id="SFC09479.1"/>
    </source>
</evidence>
<evidence type="ECO:0000313" key="2">
    <source>
        <dbReference type="Proteomes" id="UP000199612"/>
    </source>
</evidence>
<dbReference type="Proteomes" id="UP000199612">
    <property type="component" value="Unassembled WGS sequence"/>
</dbReference>
<sequence length="389" mass="46301">MPDMGFNEQQQDALGALFEQFWILRDKDPEAYQLIRENERALRRYIIEKFGLSLIVHKDFIKLEKVPLNPEKWMGIGTFQEPRDYALFACGLAYLENRSVEDHFLLSEFANGLKEMYPGVIALDWTNYQHRKSLVRVLKKLVELDCIHEVDSYSGGVEGFAYSEEQEVLYKGTIYSRYFMRNHLHDIRRCESLAEILDMDWERNQEDLRRKRVYRKLMYEPVVYRESEDDLDFDYIRRYRNSLREDIESHTPFALQVTKNAAMLTLPEQKQLYELFPDRKALSTLVLHVQAYVRATIHKYIIDTFGQIHLTHAQFEQLIQQVRADYKVGWSIEYREKRGLKKTSEDILMHLMDWSFAKVEAETNLIVLLPAFGRMTGYYPKDFESEDHV</sequence>
<proteinExistence type="predicted"/>
<dbReference type="AlphaFoldDB" id="A0A1I1GCK6"/>
<accession>A0A1I1GCK6</accession>
<dbReference type="NCBIfam" id="TIGR02678">
    <property type="entry name" value="TIGR02678 family protein"/>
    <property type="match status" value="1"/>
</dbReference>
<dbReference type="InterPro" id="IPR013494">
    <property type="entry name" value="CHP02678"/>
</dbReference>
<protein>
    <submittedName>
        <fullName evidence="1">TIGR02678 family protein</fullName>
    </submittedName>
</protein>
<gene>
    <name evidence="1" type="ORF">SAMN04488102_10317</name>
</gene>
<dbReference type="STRING" id="753702.SAMN04488102_10317"/>
<dbReference type="Pfam" id="PF09661">
    <property type="entry name" value="DUF2398"/>
    <property type="match status" value="1"/>
</dbReference>
<dbReference type="RefSeq" id="WP_091528759.1">
    <property type="nucleotide sequence ID" value="NZ_FOLT01000003.1"/>
</dbReference>
<dbReference type="OrthoDB" id="1654131at2"/>
<keyword evidence="2" id="KW-1185">Reference proteome</keyword>
<name>A0A1I1GCK6_9LACT</name>
<reference evidence="2" key="1">
    <citation type="submission" date="2016-10" db="EMBL/GenBank/DDBJ databases">
        <authorList>
            <person name="Varghese N."/>
            <person name="Submissions S."/>
        </authorList>
    </citation>
    <scope>NUCLEOTIDE SEQUENCE [LARGE SCALE GENOMIC DNA]</scope>
    <source>
        <strain evidence="2">DSM 23664</strain>
    </source>
</reference>
<organism evidence="1 2">
    <name type="scientific">Alkalibacterium subtropicum</name>
    <dbReference type="NCBI Taxonomy" id="753702"/>
    <lineage>
        <taxon>Bacteria</taxon>
        <taxon>Bacillati</taxon>
        <taxon>Bacillota</taxon>
        <taxon>Bacilli</taxon>
        <taxon>Lactobacillales</taxon>
        <taxon>Carnobacteriaceae</taxon>
        <taxon>Alkalibacterium</taxon>
    </lineage>
</organism>
<dbReference type="EMBL" id="FOLT01000003">
    <property type="protein sequence ID" value="SFC09479.1"/>
    <property type="molecule type" value="Genomic_DNA"/>
</dbReference>